<feature type="transmembrane region" description="Helical" evidence="1">
    <location>
        <begin position="58"/>
        <end position="78"/>
    </location>
</feature>
<evidence type="ECO:0000313" key="4">
    <source>
        <dbReference type="Proteomes" id="UP000190777"/>
    </source>
</evidence>
<dbReference type="Proteomes" id="UP000254618">
    <property type="component" value="Unassembled WGS sequence"/>
</dbReference>
<dbReference type="EMBL" id="MXAP01000076">
    <property type="protein sequence ID" value="OPH37660.1"/>
    <property type="molecule type" value="Genomic_DNA"/>
</dbReference>
<evidence type="ECO:0000256" key="1">
    <source>
        <dbReference type="SAM" id="Phobius"/>
    </source>
</evidence>
<proteinExistence type="predicted"/>
<protein>
    <submittedName>
        <fullName evidence="3">Uncharacterized protein</fullName>
    </submittedName>
</protein>
<name>A0A378UTR6_9GAMM</name>
<reference evidence="2 4" key="1">
    <citation type="submission" date="2017-03" db="EMBL/GenBank/DDBJ databases">
        <title>Draft genome sequence of Moraxella equi CCUG 4950T type strain.</title>
        <authorList>
            <person name="Salva-Serra F."/>
            <person name="Engstrom-Jakobsson H."/>
            <person name="Thorell K."/>
            <person name="Jaen-Luchoro D."/>
            <person name="Gonzales-Siles L."/>
            <person name="Karlsson R."/>
            <person name="Yazdan S."/>
            <person name="Boulund F."/>
            <person name="Johnning A."/>
            <person name="Engstrand L."/>
            <person name="Kristiansson E."/>
            <person name="Moore E."/>
        </authorList>
    </citation>
    <scope>NUCLEOTIDE SEQUENCE [LARGE SCALE GENOMIC DNA]</scope>
    <source>
        <strain evidence="2 4">CCUG 4950</strain>
    </source>
</reference>
<dbReference type="Proteomes" id="UP000190777">
    <property type="component" value="Unassembled WGS sequence"/>
</dbReference>
<keyword evidence="1" id="KW-0812">Transmembrane</keyword>
<dbReference type="EMBL" id="UGQF01000002">
    <property type="protein sequence ID" value="STZ82922.1"/>
    <property type="molecule type" value="Genomic_DNA"/>
</dbReference>
<keyword evidence="4" id="KW-1185">Reference proteome</keyword>
<evidence type="ECO:0000313" key="2">
    <source>
        <dbReference type="EMBL" id="OPH37660.1"/>
    </source>
</evidence>
<dbReference type="AlphaFoldDB" id="A0A378UTR6"/>
<gene>
    <name evidence="2" type="ORF">B5J93_08035</name>
    <name evidence="3" type="ORF">NCTC11012_03034</name>
</gene>
<evidence type="ECO:0000313" key="5">
    <source>
        <dbReference type="Proteomes" id="UP000254618"/>
    </source>
</evidence>
<accession>A0A378UTR6</accession>
<organism evidence="3 5">
    <name type="scientific">Moraxella equi</name>
    <dbReference type="NCBI Taxonomy" id="60442"/>
    <lineage>
        <taxon>Bacteria</taxon>
        <taxon>Pseudomonadati</taxon>
        <taxon>Pseudomonadota</taxon>
        <taxon>Gammaproteobacteria</taxon>
        <taxon>Moraxellales</taxon>
        <taxon>Moraxellaceae</taxon>
        <taxon>Moraxella</taxon>
    </lineage>
</organism>
<keyword evidence="1" id="KW-0472">Membrane</keyword>
<reference evidence="3 5" key="2">
    <citation type="submission" date="2018-06" db="EMBL/GenBank/DDBJ databases">
        <authorList>
            <consortium name="Pathogen Informatics"/>
            <person name="Doyle S."/>
        </authorList>
    </citation>
    <scope>NUCLEOTIDE SEQUENCE [LARGE SCALE GENOMIC DNA]</scope>
    <source>
        <strain evidence="3 5">NCTC11012</strain>
    </source>
</reference>
<keyword evidence="1" id="KW-1133">Transmembrane helix</keyword>
<sequence length="79" mass="9707">MNYDKLLEDLKELHKEMLEQGNTVEADYILNRAIPTVERRKNSLLYRLWFWLQCNETAIRVLLMFSMCISLIYIKYFWK</sequence>
<evidence type="ECO:0000313" key="3">
    <source>
        <dbReference type="EMBL" id="STZ82922.1"/>
    </source>
</evidence>